<evidence type="ECO:0000313" key="1">
    <source>
        <dbReference type="EMBL" id="QPB09685.1"/>
    </source>
</evidence>
<protein>
    <submittedName>
        <fullName evidence="1">Uncharacterized protein</fullName>
    </submittedName>
</protein>
<proteinExistence type="predicted"/>
<organism evidence="1 2">
    <name type="scientific">Streptomyces phage Spernnie</name>
    <dbReference type="NCBI Taxonomy" id="2767588"/>
    <lineage>
        <taxon>Viruses</taxon>
        <taxon>Duplodnaviria</taxon>
        <taxon>Heunggongvirae</taxon>
        <taxon>Uroviricota</taxon>
        <taxon>Caudoviricetes</taxon>
        <taxon>Arquatrovirinae</taxon>
        <taxon>Sentinelvirus</taxon>
        <taxon>Sentinelvirus spernnie</taxon>
    </lineage>
</organism>
<dbReference type="Proteomes" id="UP000662797">
    <property type="component" value="Segment"/>
</dbReference>
<evidence type="ECO:0000313" key="2">
    <source>
        <dbReference type="Proteomes" id="UP000662797"/>
    </source>
</evidence>
<gene>
    <name evidence="1" type="ORF">CPT_Spernnie_081</name>
</gene>
<sequence length="132" mass="14102">MRPPARTSPSQPRCRCWGSRGRCPPATGLRVGIAVRTTTLVPDGTPPGPARRSRLGLRALQPTVLRWPASSLPASRPALASPRHGQLHLSAERLVLPGAGRRRSARRHPCALASATVHVGFVAAHVQPAMLR</sequence>
<name>A0A873WNQ0_9CAUD</name>
<dbReference type="EMBL" id="MT701594">
    <property type="protein sequence ID" value="QPB09685.1"/>
    <property type="molecule type" value="Genomic_DNA"/>
</dbReference>
<reference evidence="1" key="1">
    <citation type="submission" date="2020-07" db="EMBL/GenBank/DDBJ databases">
        <title>Complete genome sequence of Streptomyces phage Spernnie.</title>
        <authorList>
            <person name="Tate N.B."/>
            <person name="Melbern L."/>
            <person name="Clark J.D."/>
            <person name="Hernandez I."/>
            <person name="Liu M."/>
            <person name="Burrowes B.H."/>
        </authorList>
    </citation>
    <scope>NUCLEOTIDE SEQUENCE</scope>
</reference>
<keyword evidence="2" id="KW-1185">Reference proteome</keyword>
<accession>A0A873WNQ0</accession>